<proteinExistence type="predicted"/>
<keyword evidence="1" id="KW-1185">Reference proteome</keyword>
<dbReference type="RefSeq" id="XP_075087573.1">
    <property type="nucleotide sequence ID" value="XM_075231472.1"/>
</dbReference>
<reference evidence="2" key="2">
    <citation type="submission" date="2025-08" db="UniProtKB">
        <authorList>
            <consortium name="RefSeq"/>
        </authorList>
    </citation>
    <scope>IDENTIFICATION</scope>
    <source>
        <tissue evidence="2">Leaf</tissue>
    </source>
</reference>
<reference evidence="1" key="1">
    <citation type="journal article" date="2014" name="Nat. Commun.">
        <title>The tobacco genome sequence and its comparison with those of tomato and potato.</title>
        <authorList>
            <person name="Sierro N."/>
            <person name="Battey J.N."/>
            <person name="Ouadi S."/>
            <person name="Bakaher N."/>
            <person name="Bovet L."/>
            <person name="Willig A."/>
            <person name="Goepfert S."/>
            <person name="Peitsch M.C."/>
            <person name="Ivanov N.V."/>
        </authorList>
    </citation>
    <scope>NUCLEOTIDE SEQUENCE [LARGE SCALE GENOMIC DNA]</scope>
</reference>
<organism evidence="1 2">
    <name type="scientific">Nicotiana tabacum</name>
    <name type="common">Common tobacco</name>
    <dbReference type="NCBI Taxonomy" id="4097"/>
    <lineage>
        <taxon>Eukaryota</taxon>
        <taxon>Viridiplantae</taxon>
        <taxon>Streptophyta</taxon>
        <taxon>Embryophyta</taxon>
        <taxon>Tracheophyta</taxon>
        <taxon>Spermatophyta</taxon>
        <taxon>Magnoliopsida</taxon>
        <taxon>eudicotyledons</taxon>
        <taxon>Gunneridae</taxon>
        <taxon>Pentapetalae</taxon>
        <taxon>asterids</taxon>
        <taxon>lamiids</taxon>
        <taxon>Solanales</taxon>
        <taxon>Solanaceae</taxon>
        <taxon>Nicotianoideae</taxon>
        <taxon>Nicotianeae</taxon>
        <taxon>Nicotiana</taxon>
    </lineage>
</organism>
<evidence type="ECO:0000313" key="2">
    <source>
        <dbReference type="RefSeq" id="XP_075087573.1"/>
    </source>
</evidence>
<protein>
    <submittedName>
        <fullName evidence="2">Uncharacterized protein LOC142169589</fullName>
    </submittedName>
</protein>
<sequence>MDEDSELWDVIYDGTFIPMKTIGELVVTVPKTRKEYNDVDRKAVEKNFQGKKILVCGIGPDEYNRISACQSAKEIWEALQTAHEGITQVKQSKIGMLTTEYELFRMKGDESIQDMHTRFTYIINEIHSLGKIIPRNKLVRKMLSVLHGSWESKVNAITEKDQYKHNTDKINKRNPVPDRRFKRKDATDNVVKQALAAWGDSSSESGKDDEQGDTSMMAVESKTAQYNSIFALIAQNLTMMKMVMMMMMMMIRSSERKQAKDGIWIVAALSIRLVALMIFFHSKPARRDLLSVSQICDKGNKVEFLSKTCTIRNLVTGEVVLLAKRFKNIYVADFESLHSEDLTCLSAVDDDAELWHIRLVHASFSLLDKLVKKDLVRGLPKSRFKDHKVCDACARGKQFRTKDETSPVFVTFVKQIQVKISHNIMSIRSDHDTKFDNAKFDEFCVENSVVERKNRTLEDMARTMLIDSGIEKGFWAEVVNTAIYLVNMCMIRSLLNKTPYELLNRSKPKITHLRTFGCKCFVLNNSKEALGKFDAKSDEGIFLGYFSQSKACKVYNKRTQCVEESIYVIFDESYHLCGKYSHDKIDQYGEQSKVPGEVIDMENWKADLMSQVKESNEENTTEPPADIKEPVPPLQQLKKKTELLMPCKEPLILSREVVLTPP</sequence>
<name>A0AC58SRH0_TOBAC</name>
<dbReference type="Proteomes" id="UP000790787">
    <property type="component" value="Chromosome 15"/>
</dbReference>
<evidence type="ECO:0000313" key="1">
    <source>
        <dbReference type="Proteomes" id="UP000790787"/>
    </source>
</evidence>
<accession>A0AC58SRH0</accession>
<gene>
    <name evidence="2" type="primary">LOC142169589</name>
</gene>